<dbReference type="InterPro" id="IPR027359">
    <property type="entry name" value="Volt_channel_dom_sf"/>
</dbReference>
<evidence type="ECO:0000256" key="9">
    <source>
        <dbReference type="ARBA" id="ARBA00023065"/>
    </source>
</evidence>
<comment type="subcellular location">
    <subcellularLocation>
        <location evidence="1">Membrane</location>
        <topology evidence="1">Multi-pass membrane protein</topology>
    </subcellularLocation>
</comment>
<evidence type="ECO:0000256" key="1">
    <source>
        <dbReference type="ARBA" id="ARBA00004141"/>
    </source>
</evidence>
<keyword evidence="2" id="KW-0813">Transport</keyword>
<dbReference type="InterPro" id="IPR028325">
    <property type="entry name" value="VG_K_chnl"/>
</dbReference>
<dbReference type="Pfam" id="PF00520">
    <property type="entry name" value="Ion_trans"/>
    <property type="match status" value="1"/>
</dbReference>
<evidence type="ECO:0000256" key="2">
    <source>
        <dbReference type="ARBA" id="ARBA00022448"/>
    </source>
</evidence>
<evidence type="ECO:0000256" key="3">
    <source>
        <dbReference type="ARBA" id="ARBA00022538"/>
    </source>
</evidence>
<organism evidence="14">
    <name type="scientific">mine drainage metagenome</name>
    <dbReference type="NCBI Taxonomy" id="410659"/>
    <lineage>
        <taxon>unclassified sequences</taxon>
        <taxon>metagenomes</taxon>
        <taxon>ecological metagenomes</taxon>
    </lineage>
</organism>
<dbReference type="PANTHER" id="PTHR11537:SF254">
    <property type="entry name" value="POTASSIUM VOLTAGE-GATED CHANNEL PROTEIN SHAB"/>
    <property type="match status" value="1"/>
</dbReference>
<reference evidence="14" key="1">
    <citation type="submission" date="2016-10" db="EMBL/GenBank/DDBJ databases">
        <title>Sequence of Gallionella enrichment culture.</title>
        <authorList>
            <person name="Poehlein A."/>
            <person name="Muehling M."/>
            <person name="Daniel R."/>
        </authorList>
    </citation>
    <scope>NUCLEOTIDE SEQUENCE</scope>
</reference>
<evidence type="ECO:0000256" key="7">
    <source>
        <dbReference type="ARBA" id="ARBA00022958"/>
    </source>
</evidence>
<keyword evidence="5" id="KW-0631">Potassium channel</keyword>
<evidence type="ECO:0000256" key="5">
    <source>
        <dbReference type="ARBA" id="ARBA00022826"/>
    </source>
</evidence>
<dbReference type="EMBL" id="MLJW01000034">
    <property type="protein sequence ID" value="OIR07987.1"/>
    <property type="molecule type" value="Genomic_DNA"/>
</dbReference>
<dbReference type="Gene3D" id="1.10.287.70">
    <property type="match status" value="1"/>
</dbReference>
<dbReference type="Gene3D" id="1.20.120.350">
    <property type="entry name" value="Voltage-gated potassium channels. Chain C"/>
    <property type="match status" value="1"/>
</dbReference>
<evidence type="ECO:0000256" key="4">
    <source>
        <dbReference type="ARBA" id="ARBA00022692"/>
    </source>
</evidence>
<evidence type="ECO:0000259" key="13">
    <source>
        <dbReference type="Pfam" id="PF00520"/>
    </source>
</evidence>
<keyword evidence="8 12" id="KW-1133">Transmembrane helix</keyword>
<dbReference type="GO" id="GO:0008076">
    <property type="term" value="C:voltage-gated potassium channel complex"/>
    <property type="evidence" value="ECO:0007669"/>
    <property type="project" value="InterPro"/>
</dbReference>
<feature type="domain" description="Ion transport" evidence="13">
    <location>
        <begin position="33"/>
        <end position="254"/>
    </location>
</feature>
<comment type="caution">
    <text evidence="14">The sequence shown here is derived from an EMBL/GenBank/DDBJ whole genome shotgun (WGS) entry which is preliminary data.</text>
</comment>
<keyword evidence="6" id="KW-0851">Voltage-gated channel</keyword>
<keyword evidence="4 12" id="KW-0812">Transmembrane</keyword>
<dbReference type="InterPro" id="IPR005821">
    <property type="entry name" value="Ion_trans_dom"/>
</dbReference>
<evidence type="ECO:0000256" key="11">
    <source>
        <dbReference type="ARBA" id="ARBA00023303"/>
    </source>
</evidence>
<evidence type="ECO:0000313" key="14">
    <source>
        <dbReference type="EMBL" id="OIR07987.1"/>
    </source>
</evidence>
<feature type="transmembrane region" description="Helical" evidence="12">
    <location>
        <begin position="106"/>
        <end position="127"/>
    </location>
</feature>
<evidence type="ECO:0000256" key="12">
    <source>
        <dbReference type="SAM" id="Phobius"/>
    </source>
</evidence>
<keyword evidence="7" id="KW-0630">Potassium</keyword>
<feature type="transmembrane region" description="Helical" evidence="12">
    <location>
        <begin position="67"/>
        <end position="86"/>
    </location>
</feature>
<keyword evidence="3" id="KW-0633">Potassium transport</keyword>
<accession>A0A1J5SJ78</accession>
<dbReference type="AlphaFoldDB" id="A0A1J5SJ78"/>
<dbReference type="GO" id="GO:0001508">
    <property type="term" value="P:action potential"/>
    <property type="evidence" value="ECO:0007669"/>
    <property type="project" value="TreeGrafter"/>
</dbReference>
<keyword evidence="10 12" id="KW-0472">Membrane</keyword>
<feature type="transmembrane region" description="Helical" evidence="12">
    <location>
        <begin position="165"/>
        <end position="187"/>
    </location>
</feature>
<gene>
    <name evidence="14" type="ORF">GALL_98500</name>
</gene>
<dbReference type="PANTHER" id="PTHR11537">
    <property type="entry name" value="VOLTAGE-GATED POTASSIUM CHANNEL"/>
    <property type="match status" value="1"/>
</dbReference>
<dbReference type="PRINTS" id="PR00169">
    <property type="entry name" value="KCHANNEL"/>
</dbReference>
<feature type="transmembrane region" description="Helical" evidence="12">
    <location>
        <begin position="36"/>
        <end position="55"/>
    </location>
</feature>
<dbReference type="FunFam" id="1.10.287.70:FF:000028">
    <property type="entry name" value="potassium voltage-gated channel subfamily D member 3"/>
    <property type="match status" value="1"/>
</dbReference>
<feature type="transmembrane region" description="Helical" evidence="12">
    <location>
        <begin position="228"/>
        <end position="251"/>
    </location>
</feature>
<evidence type="ECO:0000256" key="6">
    <source>
        <dbReference type="ARBA" id="ARBA00022882"/>
    </source>
</evidence>
<keyword evidence="9" id="KW-0406">Ion transport</keyword>
<protein>
    <submittedName>
        <fullName evidence="14">Cyclic nucleotide-gated potassium channel</fullName>
    </submittedName>
</protein>
<name>A0A1J5SJ78_9ZZZZ</name>
<sequence length="339" mass="38010">MTAHQPLSPYRRLRRAAYHILGEEGHNEALVRLVDYTLMALITINCLFTILESVEPLADSHGHIFRAFDYFSVLIFSLEYLLRLWAVPERNQPRFRHPLLGRLRHIATPMALIDLVAVLPFYLAFFVPMDLRAMRVLRLLRIFKLTRYSQAMTIVIDVLRSEAKAVGAVLFVFAVIIVFISSLMYLVEHGAQPHTFSNIPAAMWWVVVTMTTVGYGDMVPITLLGRVVGALTAITGLGMIALLAGVLASGFSEQLRIRREQYQDQVEQALTESGQIPRRARRRLEEVRQHLGLTHEEAALILEHAAHAPTHCPHCGGRLRAPDAAASEKHHPQGAAPGV</sequence>
<proteinExistence type="predicted"/>
<keyword evidence="11 14" id="KW-0407">Ion channel</keyword>
<dbReference type="SUPFAM" id="SSF81324">
    <property type="entry name" value="Voltage-gated potassium channels"/>
    <property type="match status" value="1"/>
</dbReference>
<feature type="transmembrane region" description="Helical" evidence="12">
    <location>
        <begin position="199"/>
        <end position="216"/>
    </location>
</feature>
<evidence type="ECO:0000256" key="8">
    <source>
        <dbReference type="ARBA" id="ARBA00022989"/>
    </source>
</evidence>
<evidence type="ECO:0000256" key="10">
    <source>
        <dbReference type="ARBA" id="ARBA00023136"/>
    </source>
</evidence>
<dbReference type="GO" id="GO:0005249">
    <property type="term" value="F:voltage-gated potassium channel activity"/>
    <property type="evidence" value="ECO:0007669"/>
    <property type="project" value="InterPro"/>
</dbReference>